<evidence type="ECO:0000313" key="2">
    <source>
        <dbReference type="EMBL" id="ACL45999.1"/>
    </source>
</evidence>
<dbReference type="KEGG" id="cyn:Cyan7425_3679"/>
<feature type="chain" id="PRO_5002871183" evidence="1">
    <location>
        <begin position="28"/>
        <end position="187"/>
    </location>
</feature>
<protein>
    <submittedName>
        <fullName evidence="2">Uncharacterized protein</fullName>
    </submittedName>
</protein>
<dbReference type="EMBL" id="CP001344">
    <property type="protein sequence ID" value="ACL45999.1"/>
    <property type="molecule type" value="Genomic_DNA"/>
</dbReference>
<reference evidence="2" key="1">
    <citation type="submission" date="2009-01" db="EMBL/GenBank/DDBJ databases">
        <title>Complete sequence of chromosome Cyanothece sp. PCC 7425.</title>
        <authorList>
            <consortium name="US DOE Joint Genome Institute"/>
            <person name="Lucas S."/>
            <person name="Copeland A."/>
            <person name="Lapidus A."/>
            <person name="Glavina del Rio T."/>
            <person name="Dalin E."/>
            <person name="Tice H."/>
            <person name="Bruce D."/>
            <person name="Goodwin L."/>
            <person name="Pitluck S."/>
            <person name="Sims D."/>
            <person name="Meineke L."/>
            <person name="Brettin T."/>
            <person name="Detter J.C."/>
            <person name="Han C."/>
            <person name="Larimer F."/>
            <person name="Land M."/>
            <person name="Hauser L."/>
            <person name="Kyrpides N."/>
            <person name="Ovchinnikova G."/>
            <person name="Liberton M."/>
            <person name="Stoeckel J."/>
            <person name="Banerjee A."/>
            <person name="Singh A."/>
            <person name="Page L."/>
            <person name="Sato H."/>
            <person name="Zhao L."/>
            <person name="Sherman L."/>
            <person name="Pakrasi H."/>
            <person name="Richardson P."/>
        </authorList>
    </citation>
    <scope>NUCLEOTIDE SEQUENCE</scope>
    <source>
        <strain evidence="2">PCC 7425</strain>
    </source>
</reference>
<keyword evidence="1" id="KW-0732">Signal</keyword>
<organism evidence="2">
    <name type="scientific">Cyanothece sp. (strain PCC 7425 / ATCC 29141)</name>
    <dbReference type="NCBI Taxonomy" id="395961"/>
    <lineage>
        <taxon>Bacteria</taxon>
        <taxon>Bacillati</taxon>
        <taxon>Cyanobacteriota</taxon>
        <taxon>Cyanophyceae</taxon>
        <taxon>Gomontiellales</taxon>
        <taxon>Cyanothecaceae</taxon>
        <taxon>Cyanothece</taxon>
    </lineage>
</organism>
<dbReference type="HOGENOM" id="CLU_1445439_0_0_3"/>
<sequence length="187" mass="19702">MKALKSLILLSSAPLCLSFILSSTVLAGTPRLPGHTTRGSSTRPVLFTVEWFCPSFPVDLEFVQIAPGAKEHDIGGVVFTTGGVTINVVNPKNGKRLNNLPVPGPIKVSDLGSKLIFDMRGPQLIGIPVEVTQVPGYQGSPGGIYYFTGKLVAQAVPDPGQGAGYRWTKIDLSTAAGRVTDICAALK</sequence>
<accession>B8HSL6</accession>
<feature type="signal peptide" evidence="1">
    <location>
        <begin position="1"/>
        <end position="27"/>
    </location>
</feature>
<name>B8HSL6_CYAP4</name>
<dbReference type="STRING" id="395961.Cyan7425_3679"/>
<evidence type="ECO:0000256" key="1">
    <source>
        <dbReference type="SAM" id="SignalP"/>
    </source>
</evidence>
<dbReference type="AlphaFoldDB" id="B8HSL6"/>
<gene>
    <name evidence="2" type="ordered locus">Cyan7425_3679</name>
</gene>
<proteinExistence type="predicted"/>